<name>A0A1D7XE74_NEOTH</name>
<gene>
    <name evidence="4" type="primary">cdaR_2</name>
    <name evidence="2" type="ORF">Maut_02797</name>
    <name evidence="3" type="ORF">MOOR_13120</name>
    <name evidence="4" type="ORF">MTAT_22900</name>
</gene>
<keyword evidence="1" id="KW-0812">Transmembrane</keyword>
<dbReference type="Proteomes" id="UP000182743">
    <property type="component" value="Unassembled WGS sequence"/>
</dbReference>
<dbReference type="Pfam" id="PF07949">
    <property type="entry name" value="YbbR"/>
    <property type="match status" value="3"/>
</dbReference>
<dbReference type="Gene3D" id="2.170.120.30">
    <property type="match status" value="1"/>
</dbReference>
<dbReference type="RefSeq" id="WP_011393730.1">
    <property type="nucleotide sequence ID" value="NZ_BSDM01000003.1"/>
</dbReference>
<dbReference type="Proteomes" id="UP000322283">
    <property type="component" value="Unassembled WGS sequence"/>
</dbReference>
<evidence type="ECO:0000313" key="2">
    <source>
        <dbReference type="EMBL" id="AOQ25213.1"/>
    </source>
</evidence>
<protein>
    <submittedName>
        <fullName evidence="4">CdaA regulatory protein CdaR</fullName>
    </submittedName>
    <submittedName>
        <fullName evidence="3">YbbR-like protein</fullName>
    </submittedName>
</protein>
<reference evidence="3 6" key="1">
    <citation type="submission" date="2016-08" db="EMBL/GenBank/DDBJ databases">
        <title>Genome-based comparison of Moorella thermoacetic strains.</title>
        <authorList>
            <person name="Poehlein A."/>
            <person name="Bengelsdorf F.R."/>
            <person name="Esser C."/>
            <person name="Duerre P."/>
            <person name="Daniel R."/>
        </authorList>
    </citation>
    <scope>NUCLEOTIDE SEQUENCE [LARGE SCALE GENOMIC DNA]</scope>
    <source>
        <strain evidence="3 6">DSM 11768</strain>
    </source>
</reference>
<evidence type="ECO:0000313" key="4">
    <source>
        <dbReference type="EMBL" id="TYL11852.1"/>
    </source>
</evidence>
<dbReference type="KEGG" id="mtho:MOTHE_c23130"/>
<keyword evidence="7" id="KW-1185">Reference proteome</keyword>
<keyword evidence="1" id="KW-0472">Membrane</keyword>
<dbReference type="KEGG" id="mthz:MOTHA_c23860"/>
<dbReference type="InterPro" id="IPR053154">
    <property type="entry name" value="c-di-AMP_regulator"/>
</dbReference>
<sequence>MLEHFRQNWGYRLMAVILAIILWMYVTGEQNPTGETVVRVPLETENLSSGLVVADRPAEVQVRVEGRKAAVANLLPRDVHAYADLRDAKVGDNVLPVRVDVPEGINVIHVNPAQVTIRVEKIEDIQLPVQVSLLGSPASGYRALEPVLKPSQVIISGPAAALKEIGRVYVEAKIDQASGNFLAQLPVKIADREGRPMQTWLTVNPDTVETFIPVVQDMPSKMLPVRPRLTGEPAKGYAIQRVILQPEVVEAFAPYSQLAALDYLNTAPINIAGAKKNVTVETNLEIPSGVQLSSFPRVRVVVEIGPAVAGAAGSGP</sequence>
<dbReference type="EMBL" id="VCDX01000008">
    <property type="protein sequence ID" value="TYL11852.1"/>
    <property type="molecule type" value="Genomic_DNA"/>
</dbReference>
<accession>A0A1D7XE74</accession>
<evidence type="ECO:0000313" key="5">
    <source>
        <dbReference type="Proteomes" id="UP000094598"/>
    </source>
</evidence>
<evidence type="ECO:0000313" key="6">
    <source>
        <dbReference type="Proteomes" id="UP000182743"/>
    </source>
</evidence>
<proteinExistence type="predicted"/>
<dbReference type="PANTHER" id="PTHR37804:SF1">
    <property type="entry name" value="CDAA REGULATORY PROTEIN CDAR"/>
    <property type="match status" value="1"/>
</dbReference>
<reference evidence="2 5" key="2">
    <citation type="submission" date="2016-08" db="EMBL/GenBank/DDBJ databases">
        <title>Moorella thermoacetica DSM 103132.</title>
        <authorList>
            <person name="Jendresen C.B."/>
            <person name="Redl S.M."/>
            <person name="Jensen T.O."/>
            <person name="Nielsen A.T."/>
        </authorList>
    </citation>
    <scope>NUCLEOTIDE SEQUENCE [LARGE SCALE GENOMIC DNA]</scope>
    <source>
        <strain evidence="2 5">DSM 103132</strain>
    </source>
</reference>
<dbReference type="Proteomes" id="UP000094598">
    <property type="component" value="Chromosome"/>
</dbReference>
<keyword evidence="1" id="KW-1133">Transmembrane helix</keyword>
<dbReference type="Gene3D" id="2.170.120.40">
    <property type="entry name" value="YbbR-like domain"/>
    <property type="match status" value="2"/>
</dbReference>
<dbReference type="PANTHER" id="PTHR37804">
    <property type="entry name" value="CDAA REGULATORY PROTEIN CDAR"/>
    <property type="match status" value="1"/>
</dbReference>
<dbReference type="EMBL" id="CP017019">
    <property type="protein sequence ID" value="AOQ25213.1"/>
    <property type="molecule type" value="Genomic_DNA"/>
</dbReference>
<dbReference type="PATRIC" id="fig|1525.10.peg.2749"/>
<dbReference type="GeneID" id="45618283"/>
<dbReference type="CDD" id="cd20206">
    <property type="entry name" value="YbbR"/>
    <property type="match status" value="1"/>
</dbReference>
<dbReference type="EMBL" id="MIHH01000005">
    <property type="protein sequence ID" value="OIQ09201.1"/>
    <property type="molecule type" value="Genomic_DNA"/>
</dbReference>
<reference evidence="4 7" key="3">
    <citation type="submission" date="2019-05" db="EMBL/GenBank/DDBJ databases">
        <title>Genome sequence of Moorella thermoacetica ATCC 33924.</title>
        <authorList>
            <person name="Poehlein A."/>
            <person name="Bengelsdorf F.R."/>
            <person name="Duerre P."/>
            <person name="Daniel R."/>
        </authorList>
    </citation>
    <scope>NUCLEOTIDE SEQUENCE [LARGE SCALE GENOMIC DNA]</scope>
    <source>
        <strain evidence="4 7">ATCC 33924</strain>
    </source>
</reference>
<evidence type="ECO:0000313" key="7">
    <source>
        <dbReference type="Proteomes" id="UP000322283"/>
    </source>
</evidence>
<evidence type="ECO:0000256" key="1">
    <source>
        <dbReference type="SAM" id="Phobius"/>
    </source>
</evidence>
<feature type="transmembrane region" description="Helical" evidence="1">
    <location>
        <begin position="9"/>
        <end position="26"/>
    </location>
</feature>
<evidence type="ECO:0000313" key="3">
    <source>
        <dbReference type="EMBL" id="OIQ09201.1"/>
    </source>
</evidence>
<dbReference type="InterPro" id="IPR012505">
    <property type="entry name" value="YbbR"/>
</dbReference>
<dbReference type="OMA" id="NNRWAVK"/>
<organism evidence="3 6">
    <name type="scientific">Neomoorella thermoacetica</name>
    <name type="common">Clostridium thermoaceticum</name>
    <dbReference type="NCBI Taxonomy" id="1525"/>
    <lineage>
        <taxon>Bacteria</taxon>
        <taxon>Bacillati</taxon>
        <taxon>Bacillota</taxon>
        <taxon>Clostridia</taxon>
        <taxon>Neomoorellales</taxon>
        <taxon>Neomoorellaceae</taxon>
        <taxon>Neomoorella</taxon>
    </lineage>
</organism>
<dbReference type="AlphaFoldDB" id="A0A1D7XE74"/>